<evidence type="ECO:0000256" key="7">
    <source>
        <dbReference type="SAM" id="Phobius"/>
    </source>
</evidence>
<comment type="subcellular location">
    <subcellularLocation>
        <location evidence="1">Cell membrane</location>
        <topology evidence="1">Multi-pass membrane protein</topology>
    </subcellularLocation>
</comment>
<protein>
    <submittedName>
        <fullName evidence="9">Uncharacterized membrane protein YcaP (DUF421 family)</fullName>
    </submittedName>
</protein>
<evidence type="ECO:0000259" key="8">
    <source>
        <dbReference type="Pfam" id="PF04239"/>
    </source>
</evidence>
<comment type="caution">
    <text evidence="9">The sequence shown here is derived from an EMBL/GenBank/DDBJ whole genome shotgun (WGS) entry which is preliminary data.</text>
</comment>
<sequence length="190" mass="20027">MTPPQGWPAALAETLGIELWRIPVVVICAAAVYLTLVLLLRLFGARLLSGLSTFDTVVAITIGAVAGRVIIGHPPTLASGLIGILTLVLLEAAFGALVSTVRMRAVVAGSPRVLVAHGELQQRQMRRSHISYADLRAALRRAGLSSVTQAACVILEPSGHLSIIRTGAEIDPRMLHGVIGADRVLRGPAR</sequence>
<dbReference type="Pfam" id="PF04239">
    <property type="entry name" value="DUF421"/>
    <property type="match status" value="1"/>
</dbReference>
<dbReference type="RefSeq" id="WP_184241651.1">
    <property type="nucleotide sequence ID" value="NZ_JACHNA010000001.1"/>
</dbReference>
<comment type="similarity">
    <text evidence="2">Belongs to the UPF0702 family.</text>
</comment>
<dbReference type="InterPro" id="IPR007353">
    <property type="entry name" value="DUF421"/>
</dbReference>
<feature type="transmembrane region" description="Helical" evidence="7">
    <location>
        <begin position="20"/>
        <end position="40"/>
    </location>
</feature>
<name>A0A7W7GPT3_9MICC</name>
<evidence type="ECO:0000313" key="10">
    <source>
        <dbReference type="Proteomes" id="UP000540191"/>
    </source>
</evidence>
<dbReference type="Proteomes" id="UP000540191">
    <property type="component" value="Unassembled WGS sequence"/>
</dbReference>
<organism evidence="9 10">
    <name type="scientific">Micrococcus cohnii</name>
    <dbReference type="NCBI Taxonomy" id="993416"/>
    <lineage>
        <taxon>Bacteria</taxon>
        <taxon>Bacillati</taxon>
        <taxon>Actinomycetota</taxon>
        <taxon>Actinomycetes</taxon>
        <taxon>Micrococcales</taxon>
        <taxon>Micrococcaceae</taxon>
        <taxon>Micrococcus</taxon>
    </lineage>
</organism>
<keyword evidence="6 7" id="KW-0472">Membrane</keyword>
<dbReference type="Gene3D" id="3.30.240.20">
    <property type="entry name" value="bsu07140 like domains"/>
    <property type="match status" value="1"/>
</dbReference>
<dbReference type="PANTHER" id="PTHR34582:SF6">
    <property type="entry name" value="UPF0702 TRANSMEMBRANE PROTEIN YCAP"/>
    <property type="match status" value="1"/>
</dbReference>
<dbReference type="AlphaFoldDB" id="A0A7W7GPT3"/>
<evidence type="ECO:0000256" key="5">
    <source>
        <dbReference type="ARBA" id="ARBA00022989"/>
    </source>
</evidence>
<accession>A0A7W7GPT3</accession>
<keyword evidence="5 7" id="KW-1133">Transmembrane helix</keyword>
<keyword evidence="10" id="KW-1185">Reference proteome</keyword>
<evidence type="ECO:0000313" key="9">
    <source>
        <dbReference type="EMBL" id="MBB4736044.1"/>
    </source>
</evidence>
<keyword evidence="3" id="KW-1003">Cell membrane</keyword>
<feature type="transmembrane region" description="Helical" evidence="7">
    <location>
        <begin position="47"/>
        <end position="71"/>
    </location>
</feature>
<feature type="transmembrane region" description="Helical" evidence="7">
    <location>
        <begin position="77"/>
        <end position="98"/>
    </location>
</feature>
<evidence type="ECO:0000256" key="1">
    <source>
        <dbReference type="ARBA" id="ARBA00004651"/>
    </source>
</evidence>
<reference evidence="9 10" key="1">
    <citation type="submission" date="2020-08" db="EMBL/GenBank/DDBJ databases">
        <title>Sequencing the genomes of 1000 actinobacteria strains.</title>
        <authorList>
            <person name="Klenk H.-P."/>
        </authorList>
    </citation>
    <scope>NUCLEOTIDE SEQUENCE [LARGE SCALE GENOMIC DNA]</scope>
    <source>
        <strain evidence="9 10">DSM 23974</strain>
    </source>
</reference>
<dbReference type="InterPro" id="IPR023090">
    <property type="entry name" value="UPF0702_alpha/beta_dom_sf"/>
</dbReference>
<evidence type="ECO:0000256" key="3">
    <source>
        <dbReference type="ARBA" id="ARBA00022475"/>
    </source>
</evidence>
<dbReference type="EMBL" id="JACHNA010000001">
    <property type="protein sequence ID" value="MBB4736044.1"/>
    <property type="molecule type" value="Genomic_DNA"/>
</dbReference>
<evidence type="ECO:0000256" key="2">
    <source>
        <dbReference type="ARBA" id="ARBA00006448"/>
    </source>
</evidence>
<gene>
    <name evidence="9" type="ORF">HDA30_001552</name>
</gene>
<dbReference type="PANTHER" id="PTHR34582">
    <property type="entry name" value="UPF0702 TRANSMEMBRANE PROTEIN YCAP"/>
    <property type="match status" value="1"/>
</dbReference>
<keyword evidence="4 7" id="KW-0812">Transmembrane</keyword>
<feature type="domain" description="YetF C-terminal" evidence="8">
    <location>
        <begin position="102"/>
        <end position="168"/>
    </location>
</feature>
<proteinExistence type="inferred from homology"/>
<dbReference type="GO" id="GO:0005886">
    <property type="term" value="C:plasma membrane"/>
    <property type="evidence" value="ECO:0007669"/>
    <property type="project" value="UniProtKB-SubCell"/>
</dbReference>
<evidence type="ECO:0000256" key="4">
    <source>
        <dbReference type="ARBA" id="ARBA00022692"/>
    </source>
</evidence>
<evidence type="ECO:0000256" key="6">
    <source>
        <dbReference type="ARBA" id="ARBA00023136"/>
    </source>
</evidence>